<keyword evidence="6" id="KW-1185">Reference proteome</keyword>
<dbReference type="PROSITE" id="PS01124">
    <property type="entry name" value="HTH_ARAC_FAMILY_2"/>
    <property type="match status" value="1"/>
</dbReference>
<dbReference type="RefSeq" id="WP_214094708.1">
    <property type="nucleotide sequence ID" value="NZ_JAHCLR010000062.1"/>
</dbReference>
<dbReference type="InterPro" id="IPR018062">
    <property type="entry name" value="HTH_AraC-typ_CS"/>
</dbReference>
<dbReference type="PRINTS" id="PR00032">
    <property type="entry name" value="HTHARAC"/>
</dbReference>
<dbReference type="InterPro" id="IPR009057">
    <property type="entry name" value="Homeodomain-like_sf"/>
</dbReference>
<dbReference type="InterPro" id="IPR020449">
    <property type="entry name" value="Tscrpt_reg_AraC-type_HTH"/>
</dbReference>
<dbReference type="Gene3D" id="1.10.10.60">
    <property type="entry name" value="Homeodomain-like"/>
    <property type="match status" value="1"/>
</dbReference>
<sequence length="289" mass="32428">MNYAARMARQRGGVRVYEYPPDPHIPPVVVARVGHDTLSPRGQIHNFPALWFDHGTRAVYIVAMGATIDPGHVESTDDGVAVFFNSDALGDDGASPWLTWRSHPLLWLFLHERAGGLLRLELPEARRPAFKATLDSMKSELKTRAEGFREAVLAHLTLLLTDVARLAHHVGDTRRHHHEPLLDDVFKTIDRRYREPLSLAEVARDVAVSPGYLTTLVRNRTGRTVLEWITERRMGEARRLLTDTRLPIADVADQVGLPDPGYFTRVFRQAHGTSPSSWRSQPVPGAAPR</sequence>
<dbReference type="SMART" id="SM00342">
    <property type="entry name" value="HTH_ARAC"/>
    <property type="match status" value="1"/>
</dbReference>
<accession>A0ABS5RNH9</accession>
<evidence type="ECO:0000313" key="5">
    <source>
        <dbReference type="EMBL" id="MBS9535858.1"/>
    </source>
</evidence>
<proteinExistence type="predicted"/>
<dbReference type="InterPro" id="IPR018060">
    <property type="entry name" value="HTH_AraC"/>
</dbReference>
<reference evidence="5 6" key="1">
    <citation type="submission" date="2021-05" db="EMBL/GenBank/DDBJ databases">
        <title>Mycobacterium acidophilum sp. nov., an extremely acid-tolerant member of the genus Mycobacterium.</title>
        <authorList>
            <person name="Xia J."/>
        </authorList>
    </citation>
    <scope>NUCLEOTIDE SEQUENCE [LARGE SCALE GENOMIC DNA]</scope>
    <source>
        <strain evidence="5 6">M1</strain>
    </source>
</reference>
<feature type="domain" description="HTH araC/xylS-type" evidence="4">
    <location>
        <begin position="183"/>
        <end position="281"/>
    </location>
</feature>
<name>A0ABS5RNH9_9MYCO</name>
<evidence type="ECO:0000313" key="6">
    <source>
        <dbReference type="Proteomes" id="UP001519535"/>
    </source>
</evidence>
<dbReference type="PROSITE" id="PS00041">
    <property type="entry name" value="HTH_ARAC_FAMILY_1"/>
    <property type="match status" value="1"/>
</dbReference>
<gene>
    <name evidence="5" type="ORF">KIH27_19935</name>
</gene>
<comment type="caution">
    <text evidence="5">The sequence shown here is derived from an EMBL/GenBank/DDBJ whole genome shotgun (WGS) entry which is preliminary data.</text>
</comment>
<dbReference type="PANTHER" id="PTHR43280">
    <property type="entry name" value="ARAC-FAMILY TRANSCRIPTIONAL REGULATOR"/>
    <property type="match status" value="1"/>
</dbReference>
<dbReference type="Proteomes" id="UP001519535">
    <property type="component" value="Unassembled WGS sequence"/>
</dbReference>
<dbReference type="PANTHER" id="PTHR43280:SF2">
    <property type="entry name" value="HTH-TYPE TRANSCRIPTIONAL REGULATOR EXSA"/>
    <property type="match status" value="1"/>
</dbReference>
<protein>
    <submittedName>
        <fullName evidence="5">Helix-turn-helix transcriptional regulator</fullName>
    </submittedName>
</protein>
<keyword evidence="2" id="KW-0238">DNA-binding</keyword>
<evidence type="ECO:0000256" key="2">
    <source>
        <dbReference type="ARBA" id="ARBA00023125"/>
    </source>
</evidence>
<dbReference type="SUPFAM" id="SSF46689">
    <property type="entry name" value="Homeodomain-like"/>
    <property type="match status" value="2"/>
</dbReference>
<evidence type="ECO:0000259" key="4">
    <source>
        <dbReference type="PROSITE" id="PS01124"/>
    </source>
</evidence>
<keyword evidence="3" id="KW-0804">Transcription</keyword>
<evidence type="ECO:0000256" key="1">
    <source>
        <dbReference type="ARBA" id="ARBA00023015"/>
    </source>
</evidence>
<dbReference type="EMBL" id="JAHCLR010000062">
    <property type="protein sequence ID" value="MBS9535858.1"/>
    <property type="molecule type" value="Genomic_DNA"/>
</dbReference>
<keyword evidence="1" id="KW-0805">Transcription regulation</keyword>
<dbReference type="Pfam" id="PF12833">
    <property type="entry name" value="HTH_18"/>
    <property type="match status" value="1"/>
</dbReference>
<evidence type="ECO:0000256" key="3">
    <source>
        <dbReference type="ARBA" id="ARBA00023163"/>
    </source>
</evidence>
<organism evidence="5 6">
    <name type="scientific">Mycolicibacter acidiphilus</name>
    <dbReference type="NCBI Taxonomy" id="2835306"/>
    <lineage>
        <taxon>Bacteria</taxon>
        <taxon>Bacillati</taxon>
        <taxon>Actinomycetota</taxon>
        <taxon>Actinomycetes</taxon>
        <taxon>Mycobacteriales</taxon>
        <taxon>Mycobacteriaceae</taxon>
        <taxon>Mycolicibacter</taxon>
    </lineage>
</organism>